<feature type="coiled-coil region" evidence="17">
    <location>
        <begin position="771"/>
        <end position="805"/>
    </location>
</feature>
<dbReference type="Proteomes" id="UP001457282">
    <property type="component" value="Unassembled WGS sequence"/>
</dbReference>
<evidence type="ECO:0000256" key="1">
    <source>
        <dbReference type="ARBA" id="ARBA00001947"/>
    </source>
</evidence>
<dbReference type="GO" id="GO:0004176">
    <property type="term" value="F:ATP-dependent peptidase activity"/>
    <property type="evidence" value="ECO:0007669"/>
    <property type="project" value="InterPro"/>
</dbReference>
<sequence>MITLQASLLLNLPLTPTPSSSSSLLKRIHFSRCATFTYSPLSLPNIYIPSSPSSRNFRFGPQTTSISCTLHPENANLNQDSDFVDSHLNSDGKESSLNEFSVEDLNSSSVSGVGKPESDELGGERLKIEAKSESGEVGLENGDAKSEEVVETEGKSGNLMRQKSWKGLPLVVFFMGLWATARRGFEKALASDWFSWWPFWRQEKRLERLIAEADANPKDPVKQSALFAELNKHSPESVIKRFEQRDHAVDSRGVAEYLRALVVTDGISEYLPNEESGKPSSLPSLLQELKQRALGNLDEPFLSPGINEKQPLHVMMVEPKVSNKSRFTQELISTILFTVAVGLVWFMGAAALQKYIGSLGGIGASGVGSSSSYSPKELNKEVIPEKNVKTFKDVKGCDDAKQELEEVVEYLKNPTKFTRLGGKLPKGILLTGAPGTGKTLLAKAIAGEAGVPFFYRAGSEFEEMFVGVGARRVRSLFQAAKKKAPCIIFIDEIDAVGSTRKQWEGHTKKTLHQLLVEMDGFEQNEGIILMAATNLPDILDPALTRPGRFDRHIVVPNPDLRGRQEILELYLQDKPLADDVDAKAIARGTAGFNGADLANLVNIAAIKAAVDGAEKLTGTQLEFAKDRIIMGTERKTMFLSEESKKLTAYHESGHAIVAFNTEGAHPIHKATIMPRGSALGMVTQLPSNDETSVSKKQLLARLDVCMGGRVAEEIIFGQDHVTTGASSDLSTATQLAHYMVSSCGMSETIGPVHIKERPSSEMQSRIDAEVVKLLREAYDRVRSLLRKHEKALHALANALLEYETLNSEEVKRILLPYQEGRLPEQQEEQQEEGDLVLA</sequence>
<dbReference type="GO" id="GO:0006508">
    <property type="term" value="P:proteolysis"/>
    <property type="evidence" value="ECO:0007669"/>
    <property type="project" value="UniProtKB-KW"/>
</dbReference>
<keyword evidence="5" id="KW-0645">Protease</keyword>
<dbReference type="InterPro" id="IPR027417">
    <property type="entry name" value="P-loop_NTPase"/>
</dbReference>
<dbReference type="InterPro" id="IPR037219">
    <property type="entry name" value="Peptidase_M41-like"/>
</dbReference>
<keyword evidence="13" id="KW-1133">Transmembrane helix</keyword>
<dbReference type="AlphaFoldDB" id="A0AAW1WTE5"/>
<comment type="cofactor">
    <cofactor evidence="1">
        <name>Zn(2+)</name>
        <dbReference type="ChEBI" id="CHEBI:29105"/>
    </cofactor>
</comment>
<keyword evidence="21" id="KW-1185">Reference proteome</keyword>
<dbReference type="PANTHER" id="PTHR23076">
    <property type="entry name" value="METALLOPROTEASE M41 FTSH"/>
    <property type="match status" value="1"/>
</dbReference>
<dbReference type="GO" id="GO:0005524">
    <property type="term" value="F:ATP binding"/>
    <property type="evidence" value="ECO:0007669"/>
    <property type="project" value="UniProtKB-KW"/>
</dbReference>
<evidence type="ECO:0000256" key="3">
    <source>
        <dbReference type="ARBA" id="ARBA00010044"/>
    </source>
</evidence>
<dbReference type="GO" id="GO:0009507">
    <property type="term" value="C:chloroplast"/>
    <property type="evidence" value="ECO:0007669"/>
    <property type="project" value="TreeGrafter"/>
</dbReference>
<dbReference type="GO" id="GO:0004222">
    <property type="term" value="F:metalloendopeptidase activity"/>
    <property type="evidence" value="ECO:0007669"/>
    <property type="project" value="InterPro"/>
</dbReference>
<dbReference type="FunFam" id="1.10.8.60:FF:000001">
    <property type="entry name" value="ATP-dependent zinc metalloprotease FtsH"/>
    <property type="match status" value="1"/>
</dbReference>
<dbReference type="PROSITE" id="PS00674">
    <property type="entry name" value="AAA"/>
    <property type="match status" value="1"/>
</dbReference>
<comment type="subcellular location">
    <subcellularLocation>
        <location evidence="2">Mitochondrion inner membrane</location>
        <topology evidence="2">Single-pass membrane protein</topology>
        <orientation evidence="2">Intermembrane side</orientation>
    </subcellularLocation>
</comment>
<evidence type="ECO:0000313" key="20">
    <source>
        <dbReference type="EMBL" id="KAK9928074.1"/>
    </source>
</evidence>
<feature type="compositionally biased region" description="Basic and acidic residues" evidence="18">
    <location>
        <begin position="116"/>
        <end position="134"/>
    </location>
</feature>
<name>A0AAW1WTE5_RUBAR</name>
<evidence type="ECO:0000313" key="21">
    <source>
        <dbReference type="Proteomes" id="UP001457282"/>
    </source>
</evidence>
<dbReference type="SUPFAM" id="SSF140990">
    <property type="entry name" value="FtsH protease domain-like"/>
    <property type="match status" value="1"/>
</dbReference>
<dbReference type="GO" id="GO:0016887">
    <property type="term" value="F:ATP hydrolysis activity"/>
    <property type="evidence" value="ECO:0007669"/>
    <property type="project" value="InterPro"/>
</dbReference>
<dbReference type="InterPro" id="IPR003960">
    <property type="entry name" value="ATPase_AAA_CS"/>
</dbReference>
<dbReference type="EMBL" id="JBEDUW010000005">
    <property type="protein sequence ID" value="KAK9928074.1"/>
    <property type="molecule type" value="Genomic_DNA"/>
</dbReference>
<reference evidence="20 21" key="1">
    <citation type="journal article" date="2023" name="G3 (Bethesda)">
        <title>A chromosome-length genome assembly and annotation of blackberry (Rubus argutus, cv. 'Hillquist').</title>
        <authorList>
            <person name="Bruna T."/>
            <person name="Aryal R."/>
            <person name="Dudchenko O."/>
            <person name="Sargent D.J."/>
            <person name="Mead D."/>
            <person name="Buti M."/>
            <person name="Cavallini A."/>
            <person name="Hytonen T."/>
            <person name="Andres J."/>
            <person name="Pham M."/>
            <person name="Weisz D."/>
            <person name="Mascagni F."/>
            <person name="Usai G."/>
            <person name="Natali L."/>
            <person name="Bassil N."/>
            <person name="Fernandez G.E."/>
            <person name="Lomsadze A."/>
            <person name="Armour M."/>
            <person name="Olukolu B."/>
            <person name="Poorten T."/>
            <person name="Britton C."/>
            <person name="Davik J."/>
            <person name="Ashrafi H."/>
            <person name="Aiden E.L."/>
            <person name="Borodovsky M."/>
            <person name="Worthington M."/>
        </authorList>
    </citation>
    <scope>NUCLEOTIDE SEQUENCE [LARGE SCALE GENOMIC DNA]</scope>
    <source>
        <strain evidence="20">PI 553951</strain>
    </source>
</reference>
<keyword evidence="15" id="KW-0496">Mitochondrion</keyword>
<dbReference type="Pfam" id="PF17862">
    <property type="entry name" value="AAA_lid_3"/>
    <property type="match status" value="1"/>
</dbReference>
<keyword evidence="6" id="KW-0812">Transmembrane</keyword>
<evidence type="ECO:0000256" key="10">
    <source>
        <dbReference type="ARBA" id="ARBA00022833"/>
    </source>
</evidence>
<dbReference type="FunFam" id="1.20.58.760:FF:000002">
    <property type="entry name" value="ATP-dependent zinc metalloprotease FtsH"/>
    <property type="match status" value="1"/>
</dbReference>
<protein>
    <recommendedName>
        <fullName evidence="19">AAA+ ATPase domain-containing protein</fullName>
    </recommendedName>
</protein>
<feature type="compositionally biased region" description="Basic and acidic residues" evidence="18">
    <location>
        <begin position="142"/>
        <end position="154"/>
    </location>
</feature>
<evidence type="ECO:0000256" key="9">
    <source>
        <dbReference type="ARBA" id="ARBA00022801"/>
    </source>
</evidence>
<keyword evidence="10" id="KW-0862">Zinc</keyword>
<comment type="similarity">
    <text evidence="4">In the N-terminal section; belongs to the AAA ATPase family.</text>
</comment>
<evidence type="ECO:0000256" key="2">
    <source>
        <dbReference type="ARBA" id="ARBA00004243"/>
    </source>
</evidence>
<evidence type="ECO:0000256" key="15">
    <source>
        <dbReference type="ARBA" id="ARBA00023128"/>
    </source>
</evidence>
<evidence type="ECO:0000259" key="19">
    <source>
        <dbReference type="SMART" id="SM00382"/>
    </source>
</evidence>
<dbReference type="PANTHER" id="PTHR23076:SF97">
    <property type="entry name" value="ATP-DEPENDENT ZINC METALLOPROTEASE YME1L1"/>
    <property type="match status" value="1"/>
</dbReference>
<dbReference type="InterPro" id="IPR003593">
    <property type="entry name" value="AAA+_ATPase"/>
</dbReference>
<evidence type="ECO:0000256" key="4">
    <source>
        <dbReference type="ARBA" id="ARBA00010550"/>
    </source>
</evidence>
<evidence type="ECO:0000256" key="8">
    <source>
        <dbReference type="ARBA" id="ARBA00022741"/>
    </source>
</evidence>
<evidence type="ECO:0000256" key="17">
    <source>
        <dbReference type="SAM" id="Coils"/>
    </source>
</evidence>
<dbReference type="NCBIfam" id="TIGR01241">
    <property type="entry name" value="FtsH_fam"/>
    <property type="match status" value="1"/>
</dbReference>
<dbReference type="Gene3D" id="1.10.8.60">
    <property type="match status" value="1"/>
</dbReference>
<evidence type="ECO:0000256" key="5">
    <source>
        <dbReference type="ARBA" id="ARBA00022670"/>
    </source>
</evidence>
<keyword evidence="16" id="KW-0472">Membrane</keyword>
<dbReference type="GO" id="GO:0046872">
    <property type="term" value="F:metal ion binding"/>
    <property type="evidence" value="ECO:0007669"/>
    <property type="project" value="UniProtKB-KW"/>
</dbReference>
<keyword evidence="9" id="KW-0378">Hydrolase</keyword>
<comment type="caution">
    <text evidence="20">The sequence shown here is derived from an EMBL/GenBank/DDBJ whole genome shotgun (WGS) entry which is preliminary data.</text>
</comment>
<keyword evidence="8" id="KW-0547">Nucleotide-binding</keyword>
<evidence type="ECO:0000256" key="7">
    <source>
        <dbReference type="ARBA" id="ARBA00022723"/>
    </source>
</evidence>
<dbReference type="GO" id="GO:0005743">
    <property type="term" value="C:mitochondrial inner membrane"/>
    <property type="evidence" value="ECO:0007669"/>
    <property type="project" value="UniProtKB-SubCell"/>
</dbReference>
<evidence type="ECO:0000256" key="14">
    <source>
        <dbReference type="ARBA" id="ARBA00023049"/>
    </source>
</evidence>
<organism evidence="20 21">
    <name type="scientific">Rubus argutus</name>
    <name type="common">Southern blackberry</name>
    <dbReference type="NCBI Taxonomy" id="59490"/>
    <lineage>
        <taxon>Eukaryota</taxon>
        <taxon>Viridiplantae</taxon>
        <taxon>Streptophyta</taxon>
        <taxon>Embryophyta</taxon>
        <taxon>Tracheophyta</taxon>
        <taxon>Spermatophyta</taxon>
        <taxon>Magnoliopsida</taxon>
        <taxon>eudicotyledons</taxon>
        <taxon>Gunneridae</taxon>
        <taxon>Pentapetalae</taxon>
        <taxon>rosids</taxon>
        <taxon>fabids</taxon>
        <taxon>Rosales</taxon>
        <taxon>Rosaceae</taxon>
        <taxon>Rosoideae</taxon>
        <taxon>Rosoideae incertae sedis</taxon>
        <taxon>Rubus</taxon>
    </lineage>
</organism>
<keyword evidence="12" id="KW-0809">Transit peptide</keyword>
<comment type="similarity">
    <text evidence="3">In the C-terminal section; belongs to the peptidase M41 family.</text>
</comment>
<accession>A0AAW1WTE5</accession>
<dbReference type="FunFam" id="3.40.50.300:FF:000195">
    <property type="entry name" value="ATP-dependent zinc metalloprotease FTSH 11"/>
    <property type="match status" value="1"/>
</dbReference>
<dbReference type="HAMAP" id="MF_01458">
    <property type="entry name" value="FtsH"/>
    <property type="match status" value="1"/>
</dbReference>
<dbReference type="CDD" id="cd19501">
    <property type="entry name" value="RecA-like_FtsH"/>
    <property type="match status" value="1"/>
</dbReference>
<dbReference type="InterPro" id="IPR000642">
    <property type="entry name" value="Peptidase_M41"/>
</dbReference>
<keyword evidence="11" id="KW-0067">ATP-binding</keyword>
<evidence type="ECO:0000256" key="12">
    <source>
        <dbReference type="ARBA" id="ARBA00022946"/>
    </source>
</evidence>
<feature type="compositionally biased region" description="Polar residues" evidence="18">
    <location>
        <begin position="102"/>
        <end position="111"/>
    </location>
</feature>
<evidence type="ECO:0000256" key="16">
    <source>
        <dbReference type="ARBA" id="ARBA00023136"/>
    </source>
</evidence>
<dbReference type="SUPFAM" id="SSF52540">
    <property type="entry name" value="P-loop containing nucleoside triphosphate hydrolases"/>
    <property type="match status" value="1"/>
</dbReference>
<evidence type="ECO:0000256" key="13">
    <source>
        <dbReference type="ARBA" id="ARBA00022989"/>
    </source>
</evidence>
<keyword evidence="14" id="KW-0482">Metalloprotease</keyword>
<gene>
    <name evidence="20" type="ORF">M0R45_025228</name>
</gene>
<feature type="region of interest" description="Disordered" evidence="18">
    <location>
        <begin position="102"/>
        <end position="155"/>
    </location>
</feature>
<dbReference type="InterPro" id="IPR041569">
    <property type="entry name" value="AAA_lid_3"/>
</dbReference>
<dbReference type="InterPro" id="IPR003959">
    <property type="entry name" value="ATPase_AAA_core"/>
</dbReference>
<proteinExistence type="inferred from homology"/>
<keyword evidence="7" id="KW-0479">Metal-binding</keyword>
<dbReference type="GO" id="GO:0045037">
    <property type="term" value="P:protein import into chloroplast stroma"/>
    <property type="evidence" value="ECO:0007669"/>
    <property type="project" value="TreeGrafter"/>
</dbReference>
<dbReference type="SMART" id="SM00382">
    <property type="entry name" value="AAA"/>
    <property type="match status" value="1"/>
</dbReference>
<evidence type="ECO:0000256" key="18">
    <source>
        <dbReference type="SAM" id="MobiDB-lite"/>
    </source>
</evidence>
<feature type="domain" description="AAA+ ATPase" evidence="19">
    <location>
        <begin position="424"/>
        <end position="559"/>
    </location>
</feature>
<keyword evidence="17" id="KW-0175">Coiled coil</keyword>
<dbReference type="InterPro" id="IPR005936">
    <property type="entry name" value="FtsH"/>
</dbReference>
<evidence type="ECO:0000256" key="6">
    <source>
        <dbReference type="ARBA" id="ARBA00022692"/>
    </source>
</evidence>
<dbReference type="Pfam" id="PF01434">
    <property type="entry name" value="Peptidase_M41"/>
    <property type="match status" value="1"/>
</dbReference>
<dbReference type="Pfam" id="PF00004">
    <property type="entry name" value="AAA"/>
    <property type="match status" value="1"/>
</dbReference>
<evidence type="ECO:0000256" key="11">
    <source>
        <dbReference type="ARBA" id="ARBA00022840"/>
    </source>
</evidence>
<dbReference type="Gene3D" id="3.40.50.300">
    <property type="entry name" value="P-loop containing nucleotide triphosphate hydrolases"/>
    <property type="match status" value="1"/>
</dbReference>
<dbReference type="Gene3D" id="1.20.58.760">
    <property type="entry name" value="Peptidase M41"/>
    <property type="match status" value="1"/>
</dbReference>